<dbReference type="PANTHER" id="PTHR47382">
    <property type="entry name" value="U-BOX DOMAIN-CONTAINING PROTEIN 52-LIKE"/>
    <property type="match status" value="1"/>
</dbReference>
<dbReference type="GeneID" id="113874624"/>
<feature type="domain" description="UspA" evidence="1">
    <location>
        <begin position="105"/>
        <end position="228"/>
    </location>
</feature>
<dbReference type="Gene3D" id="3.40.50.620">
    <property type="entry name" value="HUPs"/>
    <property type="match status" value="1"/>
</dbReference>
<gene>
    <name evidence="3" type="primary">LOC113874624</name>
</gene>
<dbReference type="RefSeq" id="XP_027368641.1">
    <property type="nucleotide sequence ID" value="XM_027512840.1"/>
</dbReference>
<name>A0A8B8MIT5_ABRPR</name>
<dbReference type="PANTHER" id="PTHR47382:SF4">
    <property type="entry name" value="AMINOACYLTRANSFERASE, E1 UBIQUITIN-ACTIVATING ENZYME-RELATED"/>
    <property type="match status" value="1"/>
</dbReference>
<dbReference type="Pfam" id="PF00582">
    <property type="entry name" value="Usp"/>
    <property type="match status" value="1"/>
</dbReference>
<reference evidence="3" key="2">
    <citation type="submission" date="2025-08" db="UniProtKB">
        <authorList>
            <consortium name="RefSeq"/>
        </authorList>
    </citation>
    <scope>IDENTIFICATION</scope>
    <source>
        <tissue evidence="3">Young leaves</tissue>
    </source>
</reference>
<dbReference type="Proteomes" id="UP000694853">
    <property type="component" value="Unplaced"/>
</dbReference>
<dbReference type="SUPFAM" id="SSF52402">
    <property type="entry name" value="Adenine nucleotide alpha hydrolases-like"/>
    <property type="match status" value="1"/>
</dbReference>
<reference evidence="2" key="1">
    <citation type="journal article" date="2019" name="Toxins">
        <title>Detection of Abrin-Like and Prepropulchellin-Like Toxin Genes and Transcripts Using Whole Genome Sequencing and Full-Length Transcript Sequencing of Abrus precatorius.</title>
        <authorList>
            <person name="Hovde B.T."/>
            <person name="Daligault H.E."/>
            <person name="Hanschen E.R."/>
            <person name="Kunde Y.A."/>
            <person name="Johnson M.B."/>
            <person name="Starkenburg S.R."/>
            <person name="Johnson S.L."/>
        </authorList>
    </citation>
    <scope>NUCLEOTIDE SEQUENCE [LARGE SCALE GENOMIC DNA]</scope>
</reference>
<dbReference type="CDD" id="cd01989">
    <property type="entry name" value="USP_STK_Ubox_N"/>
    <property type="match status" value="1"/>
</dbReference>
<dbReference type="OrthoDB" id="1654852at2759"/>
<sequence length="295" mass="33431">MTTRSLETEHDDECMHYDSDDERSTICNCSFMGLKRNQVIDYSPSRSNSNNSEIGDGEDSEELFEINLMKDSLSLDTIREECESTVFSLDLDIHNAKYEDNVVHVAVGSDGESSMEALSWALKQAVTPSTTVCLLHVFPKVKLIPSPLGRIPRSHVNAEYINIHLTQERGKRKMLLRKFVDLCVVSKVKVEMMLVEGDNVAKAIVDLVDNLDIRKLVIGKSRKYGSRRQNCIGDKVLKDAKEKCDIKIIGEGREVMIGYRDNGSVSQEKKIEARGLVPLKRLILSSLWLFRSRFF</sequence>
<dbReference type="AlphaFoldDB" id="A0A8B8MIT5"/>
<evidence type="ECO:0000313" key="2">
    <source>
        <dbReference type="Proteomes" id="UP000694853"/>
    </source>
</evidence>
<dbReference type="InterPro" id="IPR006016">
    <property type="entry name" value="UspA"/>
</dbReference>
<dbReference type="KEGG" id="aprc:113874624"/>
<accession>A0A8B8MIT5</accession>
<dbReference type="InterPro" id="IPR014729">
    <property type="entry name" value="Rossmann-like_a/b/a_fold"/>
</dbReference>
<evidence type="ECO:0000259" key="1">
    <source>
        <dbReference type="Pfam" id="PF00582"/>
    </source>
</evidence>
<protein>
    <submittedName>
        <fullName evidence="3">U-box domain-containing protein 35-like</fullName>
    </submittedName>
</protein>
<proteinExistence type="predicted"/>
<organism evidence="2 3">
    <name type="scientific">Abrus precatorius</name>
    <name type="common">Indian licorice</name>
    <name type="synonym">Glycine abrus</name>
    <dbReference type="NCBI Taxonomy" id="3816"/>
    <lineage>
        <taxon>Eukaryota</taxon>
        <taxon>Viridiplantae</taxon>
        <taxon>Streptophyta</taxon>
        <taxon>Embryophyta</taxon>
        <taxon>Tracheophyta</taxon>
        <taxon>Spermatophyta</taxon>
        <taxon>Magnoliopsida</taxon>
        <taxon>eudicotyledons</taxon>
        <taxon>Gunneridae</taxon>
        <taxon>Pentapetalae</taxon>
        <taxon>rosids</taxon>
        <taxon>fabids</taxon>
        <taxon>Fabales</taxon>
        <taxon>Fabaceae</taxon>
        <taxon>Papilionoideae</taxon>
        <taxon>50 kb inversion clade</taxon>
        <taxon>NPAAA clade</taxon>
        <taxon>indigoferoid/millettioid clade</taxon>
        <taxon>Abreae</taxon>
        <taxon>Abrus</taxon>
    </lineage>
</organism>
<keyword evidence="2" id="KW-1185">Reference proteome</keyword>
<evidence type="ECO:0000313" key="3">
    <source>
        <dbReference type="RefSeq" id="XP_027368641.1"/>
    </source>
</evidence>